<evidence type="ECO:0000256" key="2">
    <source>
        <dbReference type="ARBA" id="ARBA00022448"/>
    </source>
</evidence>
<evidence type="ECO:0000256" key="1">
    <source>
        <dbReference type="ARBA" id="ARBA00004651"/>
    </source>
</evidence>
<keyword evidence="3" id="KW-1003">Cell membrane</keyword>
<protein>
    <submittedName>
        <fullName evidence="9">Multiple sugar transport system permease protein</fullName>
    </submittedName>
</protein>
<feature type="transmembrane region" description="Helical" evidence="7">
    <location>
        <begin position="86"/>
        <end position="106"/>
    </location>
</feature>
<dbReference type="PROSITE" id="PS50928">
    <property type="entry name" value="ABC_TM1"/>
    <property type="match status" value="1"/>
</dbReference>
<keyword evidence="6 7" id="KW-0472">Membrane</keyword>
<dbReference type="PANTHER" id="PTHR43005:SF1">
    <property type="entry name" value="SPERMIDINE_PUTRESCINE TRANSPORT SYSTEM PERMEASE PROTEIN"/>
    <property type="match status" value="1"/>
</dbReference>
<keyword evidence="10" id="KW-1185">Reference proteome</keyword>
<feature type="transmembrane region" description="Helical" evidence="7">
    <location>
        <begin position="217"/>
        <end position="238"/>
    </location>
</feature>
<comment type="caution">
    <text evidence="9">The sequence shown here is derived from an EMBL/GenBank/DDBJ whole genome shotgun (WGS) entry which is preliminary data.</text>
</comment>
<proteinExistence type="inferred from homology"/>
<dbReference type="InterPro" id="IPR035906">
    <property type="entry name" value="MetI-like_sf"/>
</dbReference>
<evidence type="ECO:0000313" key="10">
    <source>
        <dbReference type="Proteomes" id="UP001519287"/>
    </source>
</evidence>
<feature type="domain" description="ABC transmembrane type-1" evidence="8">
    <location>
        <begin position="80"/>
        <end position="299"/>
    </location>
</feature>
<dbReference type="Proteomes" id="UP001519287">
    <property type="component" value="Unassembled WGS sequence"/>
</dbReference>
<dbReference type="InterPro" id="IPR000515">
    <property type="entry name" value="MetI-like"/>
</dbReference>
<keyword evidence="4 7" id="KW-0812">Transmembrane</keyword>
<keyword evidence="5 7" id="KW-1133">Transmembrane helix</keyword>
<dbReference type="Gene3D" id="1.10.3720.10">
    <property type="entry name" value="MetI-like"/>
    <property type="match status" value="1"/>
</dbReference>
<reference evidence="9 10" key="1">
    <citation type="submission" date="2021-03" db="EMBL/GenBank/DDBJ databases">
        <title>Genomic Encyclopedia of Type Strains, Phase IV (KMG-IV): sequencing the most valuable type-strain genomes for metagenomic binning, comparative biology and taxonomic classification.</title>
        <authorList>
            <person name="Goeker M."/>
        </authorList>
    </citation>
    <scope>NUCLEOTIDE SEQUENCE [LARGE SCALE GENOMIC DNA]</scope>
    <source>
        <strain evidence="9 10">DSM 26048</strain>
    </source>
</reference>
<evidence type="ECO:0000256" key="3">
    <source>
        <dbReference type="ARBA" id="ARBA00022475"/>
    </source>
</evidence>
<accession>A0ABS4IZU0</accession>
<evidence type="ECO:0000256" key="4">
    <source>
        <dbReference type="ARBA" id="ARBA00022692"/>
    </source>
</evidence>
<dbReference type="PANTHER" id="PTHR43005">
    <property type="entry name" value="BLR7065 PROTEIN"/>
    <property type="match status" value="1"/>
</dbReference>
<evidence type="ECO:0000256" key="7">
    <source>
        <dbReference type="RuleBase" id="RU363032"/>
    </source>
</evidence>
<evidence type="ECO:0000256" key="5">
    <source>
        <dbReference type="ARBA" id="ARBA00022989"/>
    </source>
</evidence>
<dbReference type="EMBL" id="JAGGLB010000017">
    <property type="protein sequence ID" value="MBP1993108.1"/>
    <property type="molecule type" value="Genomic_DNA"/>
</dbReference>
<gene>
    <name evidence="9" type="ORF">J2Z66_004725</name>
</gene>
<keyword evidence="2 7" id="KW-0813">Transport</keyword>
<name>A0ABS4IZU0_9BACL</name>
<keyword evidence="9" id="KW-0762">Sugar transport</keyword>
<evidence type="ECO:0000256" key="6">
    <source>
        <dbReference type="ARBA" id="ARBA00023136"/>
    </source>
</evidence>
<dbReference type="RefSeq" id="WP_245375760.1">
    <property type="nucleotide sequence ID" value="NZ_JAGGLB010000017.1"/>
</dbReference>
<comment type="similarity">
    <text evidence="7">Belongs to the binding-protein-dependent transport system permease family.</text>
</comment>
<dbReference type="SUPFAM" id="SSF161098">
    <property type="entry name" value="MetI-like"/>
    <property type="match status" value="1"/>
</dbReference>
<feature type="transmembrane region" description="Helical" evidence="7">
    <location>
        <begin position="169"/>
        <end position="197"/>
    </location>
</feature>
<dbReference type="Pfam" id="PF00528">
    <property type="entry name" value="BPD_transp_1"/>
    <property type="match status" value="1"/>
</dbReference>
<sequence length="311" mass="34972">MIKVVHGLRQLARDCWRSRISYLFLAPFMLAFIAFVILPVFLAMLLSFTSYNGFGVPTIVGLKNYMNLITQDVIFQKYALPNTIKYALLVGPGGYILSFFFAWLIYQLPKKLRDFYTLAFYAPSLAGGVALSVVWVAAFSGDAAGYLNNLLLKLGWIELPQVWLQDPRYLLNIMIIVSLWTSFSVGFLAILGGLATVNPELYEAGRIDGIKNRLQEVFYITVPSMKPQMLFSAVMSIVTTLKAGQIATQLTGQTITPRYSGHLIINHVDDYAYLRFELGYAAAVSVVLLVMSYLLMRFFYRILSDKEGAQL</sequence>
<comment type="subcellular location">
    <subcellularLocation>
        <location evidence="1 7">Cell membrane</location>
        <topology evidence="1 7">Multi-pass membrane protein</topology>
    </subcellularLocation>
</comment>
<evidence type="ECO:0000259" key="8">
    <source>
        <dbReference type="PROSITE" id="PS50928"/>
    </source>
</evidence>
<organism evidence="9 10">
    <name type="scientific">Paenibacillus eucommiae</name>
    <dbReference type="NCBI Taxonomy" id="1355755"/>
    <lineage>
        <taxon>Bacteria</taxon>
        <taxon>Bacillati</taxon>
        <taxon>Bacillota</taxon>
        <taxon>Bacilli</taxon>
        <taxon>Bacillales</taxon>
        <taxon>Paenibacillaceae</taxon>
        <taxon>Paenibacillus</taxon>
    </lineage>
</organism>
<dbReference type="CDD" id="cd06261">
    <property type="entry name" value="TM_PBP2"/>
    <property type="match status" value="1"/>
</dbReference>
<feature type="transmembrane region" description="Helical" evidence="7">
    <location>
        <begin position="20"/>
        <end position="46"/>
    </location>
</feature>
<feature type="transmembrane region" description="Helical" evidence="7">
    <location>
        <begin position="278"/>
        <end position="296"/>
    </location>
</feature>
<evidence type="ECO:0000313" key="9">
    <source>
        <dbReference type="EMBL" id="MBP1993108.1"/>
    </source>
</evidence>
<feature type="transmembrane region" description="Helical" evidence="7">
    <location>
        <begin position="118"/>
        <end position="138"/>
    </location>
</feature>